<evidence type="ECO:0000256" key="1">
    <source>
        <dbReference type="SAM" id="SignalP"/>
    </source>
</evidence>
<dbReference type="SUPFAM" id="SSF51658">
    <property type="entry name" value="Xylose isomerase-like"/>
    <property type="match status" value="1"/>
</dbReference>
<dbReference type="PANTHER" id="PTHR12110">
    <property type="entry name" value="HYDROXYPYRUVATE ISOMERASE"/>
    <property type="match status" value="1"/>
</dbReference>
<protein>
    <submittedName>
        <fullName evidence="3">Sugar phosphate isomerase/epimerase</fullName>
    </submittedName>
</protein>
<dbReference type="Proteomes" id="UP000324285">
    <property type="component" value="Chromosome"/>
</dbReference>
<evidence type="ECO:0000313" key="3">
    <source>
        <dbReference type="EMBL" id="QEM81789.1"/>
    </source>
</evidence>
<sequence>MTVTSNNLVHRHLLKGVLLSGMGLLCASPAGAQDSGQETALPIAVQMYTLRHLGSLDDQFAAVEQAGVDAVELVGDQDVSAEEMTTLLDKHGLEVISSHVQLNKLRSDLDEVVAFHKAIGNDTIVIPYLEEEARPTDKAGWQALGEEIGELADDLAQQDLHLAYHNHDFEMQSYDGETALEILLDAAGPEVMAEVDVAWVARAGLDPADYLANFEDRLFAIHAKDNAPEGTAEDEKGFAALDQGVLDWAAILPAAEAEGNPWYIIEHDQPADAQAVIEQGASFLKSTLVDVVKR</sequence>
<dbReference type="RefSeq" id="WP_149284800.1">
    <property type="nucleotide sequence ID" value="NZ_CP038437.2"/>
</dbReference>
<dbReference type="InterPro" id="IPR050312">
    <property type="entry name" value="IolE/XylAMocC-like"/>
</dbReference>
<feature type="domain" description="Xylose isomerase-like TIM barrel" evidence="2">
    <location>
        <begin position="60"/>
        <end position="286"/>
    </location>
</feature>
<dbReference type="Pfam" id="PF01261">
    <property type="entry name" value="AP_endonuc_2"/>
    <property type="match status" value="1"/>
</dbReference>
<keyword evidence="1" id="KW-0732">Signal</keyword>
<feature type="chain" id="PRO_5023111390" evidence="1">
    <location>
        <begin position="33"/>
        <end position="294"/>
    </location>
</feature>
<organism evidence="3 4">
    <name type="scientific">Halomonas binhaiensis</name>
    <dbReference type="NCBI Taxonomy" id="2562282"/>
    <lineage>
        <taxon>Bacteria</taxon>
        <taxon>Pseudomonadati</taxon>
        <taxon>Pseudomonadota</taxon>
        <taxon>Gammaproteobacteria</taxon>
        <taxon>Oceanospirillales</taxon>
        <taxon>Halomonadaceae</taxon>
        <taxon>Halomonas</taxon>
    </lineage>
</organism>
<feature type="signal peptide" evidence="1">
    <location>
        <begin position="1"/>
        <end position="32"/>
    </location>
</feature>
<dbReference type="AlphaFoldDB" id="A0A5C1NJ38"/>
<gene>
    <name evidence="3" type="ORF">E4T21_09665</name>
</gene>
<name>A0A5C1NJ38_9GAMM</name>
<dbReference type="InterPro" id="IPR036237">
    <property type="entry name" value="Xyl_isomerase-like_sf"/>
</dbReference>
<dbReference type="GO" id="GO:0016853">
    <property type="term" value="F:isomerase activity"/>
    <property type="evidence" value="ECO:0007669"/>
    <property type="project" value="UniProtKB-KW"/>
</dbReference>
<proteinExistence type="predicted"/>
<dbReference type="EMBL" id="CP038437">
    <property type="protein sequence ID" value="QEM81789.1"/>
    <property type="molecule type" value="Genomic_DNA"/>
</dbReference>
<evidence type="ECO:0000259" key="2">
    <source>
        <dbReference type="Pfam" id="PF01261"/>
    </source>
</evidence>
<keyword evidence="4" id="KW-1185">Reference proteome</keyword>
<reference evidence="3" key="1">
    <citation type="submission" date="2021-02" db="EMBL/GenBank/DDBJ databases">
        <title>Strain Y2R2, a novel species of the genus Halomonas.</title>
        <authorList>
            <person name="Huang H."/>
        </authorList>
    </citation>
    <scope>NUCLEOTIDE SEQUENCE</scope>
    <source>
        <strain evidence="3">Y2R2</strain>
    </source>
</reference>
<dbReference type="KEGG" id="hbh:E4T21_09665"/>
<keyword evidence="3" id="KW-0413">Isomerase</keyword>
<dbReference type="InterPro" id="IPR013022">
    <property type="entry name" value="Xyl_isomerase-like_TIM-brl"/>
</dbReference>
<dbReference type="OrthoDB" id="9798407at2"/>
<accession>A0A5C1NJ38</accession>
<evidence type="ECO:0000313" key="4">
    <source>
        <dbReference type="Proteomes" id="UP000324285"/>
    </source>
</evidence>
<dbReference type="PANTHER" id="PTHR12110:SF41">
    <property type="entry name" value="INOSOSE DEHYDRATASE"/>
    <property type="match status" value="1"/>
</dbReference>
<dbReference type="Gene3D" id="3.20.20.150">
    <property type="entry name" value="Divalent-metal-dependent TIM barrel enzymes"/>
    <property type="match status" value="1"/>
</dbReference>